<sequence>FVGVLEMVTDLIKPKNCLCCFIFTSVFSFGSISKNITEKLHKKKHSCNETRYCGDEE</sequence>
<reference evidence="1 2" key="1">
    <citation type="submission" date="2023-07" db="EMBL/GenBank/DDBJ databases">
        <title>Genomic Encyclopedia of Type Strains, Phase IV (KMG-IV): sequencing the most valuable type-strain genomes for metagenomic binning, comparative biology and taxonomic classification.</title>
        <authorList>
            <person name="Goeker M."/>
        </authorList>
    </citation>
    <scope>NUCLEOTIDE SEQUENCE [LARGE SCALE GENOMIC DNA]</scope>
    <source>
        <strain evidence="1 2">DSM 23837</strain>
    </source>
</reference>
<feature type="non-terminal residue" evidence="1">
    <location>
        <position position="1"/>
    </location>
</feature>
<dbReference type="EMBL" id="JAUSTT010000014">
    <property type="protein sequence ID" value="MDQ0176699.1"/>
    <property type="molecule type" value="Genomic_DNA"/>
</dbReference>
<proteinExistence type="predicted"/>
<evidence type="ECO:0000313" key="1">
    <source>
        <dbReference type="EMBL" id="MDQ0176699.1"/>
    </source>
</evidence>
<keyword evidence="2" id="KW-1185">Reference proteome</keyword>
<evidence type="ECO:0000313" key="2">
    <source>
        <dbReference type="Proteomes" id="UP001223586"/>
    </source>
</evidence>
<dbReference type="Proteomes" id="UP001223586">
    <property type="component" value="Unassembled WGS sequence"/>
</dbReference>
<protein>
    <submittedName>
        <fullName evidence="1">Uncharacterized protein</fullName>
    </submittedName>
</protein>
<gene>
    <name evidence="1" type="ORF">J2S08_002557</name>
</gene>
<name>A0ABT9WTY8_9BACI</name>
<organism evidence="1 2">
    <name type="scientific">Bacillus chungangensis</name>
    <dbReference type="NCBI Taxonomy" id="587633"/>
    <lineage>
        <taxon>Bacteria</taxon>
        <taxon>Bacillati</taxon>
        <taxon>Bacillota</taxon>
        <taxon>Bacilli</taxon>
        <taxon>Bacillales</taxon>
        <taxon>Bacillaceae</taxon>
        <taxon>Bacillus</taxon>
    </lineage>
</organism>
<accession>A0ABT9WTY8</accession>
<comment type="caution">
    <text evidence="1">The sequence shown here is derived from an EMBL/GenBank/DDBJ whole genome shotgun (WGS) entry which is preliminary data.</text>
</comment>